<keyword evidence="2" id="KW-1185">Reference proteome</keyword>
<organism evidence="1 2">
    <name type="scientific">Pistacia integerrima</name>
    <dbReference type="NCBI Taxonomy" id="434235"/>
    <lineage>
        <taxon>Eukaryota</taxon>
        <taxon>Viridiplantae</taxon>
        <taxon>Streptophyta</taxon>
        <taxon>Embryophyta</taxon>
        <taxon>Tracheophyta</taxon>
        <taxon>Spermatophyta</taxon>
        <taxon>Magnoliopsida</taxon>
        <taxon>eudicotyledons</taxon>
        <taxon>Gunneridae</taxon>
        <taxon>Pentapetalae</taxon>
        <taxon>rosids</taxon>
        <taxon>malvids</taxon>
        <taxon>Sapindales</taxon>
        <taxon>Anacardiaceae</taxon>
        <taxon>Pistacia</taxon>
    </lineage>
</organism>
<name>A0ACC0Y388_9ROSI</name>
<accession>A0ACC0Y388</accession>
<sequence>MTFKMLGFVGYTISSFMFYTLAPFVLKLSGAAMFNLSLLTSDMWAVVFRIFIYQQQVLL</sequence>
<reference evidence="2" key="1">
    <citation type="journal article" date="2023" name="G3 (Bethesda)">
        <title>Genome assembly and association tests identify interacting loci associated with vigor, precocity, and sex in interspecific pistachio rootstocks.</title>
        <authorList>
            <person name="Palmer W."/>
            <person name="Jacygrad E."/>
            <person name="Sagayaradj S."/>
            <person name="Cavanaugh K."/>
            <person name="Han R."/>
            <person name="Bertier L."/>
            <person name="Beede B."/>
            <person name="Kafkas S."/>
            <person name="Golino D."/>
            <person name="Preece J."/>
            <person name="Michelmore R."/>
        </authorList>
    </citation>
    <scope>NUCLEOTIDE SEQUENCE [LARGE SCALE GENOMIC DNA]</scope>
</reference>
<evidence type="ECO:0000313" key="2">
    <source>
        <dbReference type="Proteomes" id="UP001163603"/>
    </source>
</evidence>
<protein>
    <submittedName>
        <fullName evidence="1">Uncharacterized protein</fullName>
    </submittedName>
</protein>
<proteinExistence type="predicted"/>
<evidence type="ECO:0000313" key="1">
    <source>
        <dbReference type="EMBL" id="KAJ0028872.1"/>
    </source>
</evidence>
<gene>
    <name evidence="1" type="ORF">Pint_35960</name>
</gene>
<dbReference type="EMBL" id="CM047744">
    <property type="protein sequence ID" value="KAJ0028872.1"/>
    <property type="molecule type" value="Genomic_DNA"/>
</dbReference>
<comment type="caution">
    <text evidence="1">The sequence shown here is derived from an EMBL/GenBank/DDBJ whole genome shotgun (WGS) entry which is preliminary data.</text>
</comment>
<dbReference type="Proteomes" id="UP001163603">
    <property type="component" value="Chromosome 9"/>
</dbReference>